<evidence type="ECO:0000256" key="5">
    <source>
        <dbReference type="PROSITE-ProRule" id="PRU00023"/>
    </source>
</evidence>
<evidence type="ECO:0000259" key="7">
    <source>
        <dbReference type="Pfam" id="PF00520"/>
    </source>
</evidence>
<feature type="repeat" description="ANK" evidence="5">
    <location>
        <begin position="268"/>
        <end position="300"/>
    </location>
</feature>
<evidence type="ECO:0000256" key="3">
    <source>
        <dbReference type="ARBA" id="ARBA00022989"/>
    </source>
</evidence>
<dbReference type="EMBL" id="JAKMXF010000354">
    <property type="protein sequence ID" value="KAI6646498.1"/>
    <property type="molecule type" value="Genomic_DNA"/>
</dbReference>
<accession>A0AAV7JCK3</accession>
<dbReference type="InterPro" id="IPR039323">
    <property type="entry name" value="ANKRD_45/46/60"/>
</dbReference>
<name>A0AAV7JCK3_9METZ</name>
<keyword evidence="2 6" id="KW-0812">Transmembrane</keyword>
<feature type="transmembrane region" description="Helical" evidence="6">
    <location>
        <begin position="628"/>
        <end position="647"/>
    </location>
</feature>
<feature type="transmembrane region" description="Helical" evidence="6">
    <location>
        <begin position="600"/>
        <end position="621"/>
    </location>
</feature>
<sequence length="867" mass="99267">MDNIGVSPSTIITHKRTRDVMEPMWEGTKENFAELEATLQTFDLDKLKKLLKNGAPYYHATPDPYKQHALDLAAFYSRADIMEVILNRDSREKNGHSPEIRAIFESQLIDALDRVCKSNYGPIFRLLLQSGKPINKSIHPHEAAKHGSWVVLNEMYLLSRELIMERNAEGYTPLHCAASRGHIHTVRFLLERGAQIGERTKRGLTALHLACQTAEEDTIQLLVTWGADVNATDENGRGPVFVAAENGRASIISVLASVGANLDALDIEGDIPLIIACAKGHSKTVSELILNGASMEVTDRKRYSGLERAIQNKQDSAAAIYIRLHPERKFLKYYLNSMEIMVIQIVKYGMQETIRALLDRMIVPHDLTRNSDGKVHIKYLDLDGGNKLPTDDSYSKSKNYFLQRISEIGEDSLAYHGTVRIIVDQKMRKFGYMILSLRTFFFVLFLACLAYSLILATGVREPLGSYFIDGFHYLRLACDVYVLLYYLINLITESGEFIRIFLIARSHIIDKRKLLQQEAKRQESVGVKETVRNTCSKRCHKVITDSVFIRVFYDYFRDKSNYFDVVGLLMLTVLFILRATRQPAQWIFATLAFFFNSLRLFKLVALIPVLGPYTTIIYKILVEDLPRFVMLLLLTLIIFSGTFFISLRVPHTSEGFRNSSLLELSRREAGVDDMIWWVFLSGIRIVLDGDVYRDSNFLYMSLNWLACMIYISFFFLTVVVYLNVFIAQLSDTYADVKLNAKRSFAWQRLNYVIQIQKSSMLSLCIDFRKRFFTKSVSVDSNTCSYYYNSCSLNTYLHDNQLEDLDLKNLLSSIQQQQRARKKVEALTQPSAEDSFSSVASKKATVNERLSSIENMMRQMSIKLDKIK</sequence>
<feature type="transmembrane region" description="Helical" evidence="6">
    <location>
        <begin position="473"/>
        <end position="492"/>
    </location>
</feature>
<organism evidence="8 9">
    <name type="scientific">Oopsacas minuta</name>
    <dbReference type="NCBI Taxonomy" id="111878"/>
    <lineage>
        <taxon>Eukaryota</taxon>
        <taxon>Metazoa</taxon>
        <taxon>Porifera</taxon>
        <taxon>Hexactinellida</taxon>
        <taxon>Hexasterophora</taxon>
        <taxon>Lyssacinosida</taxon>
        <taxon>Leucopsacidae</taxon>
        <taxon>Oopsacas</taxon>
    </lineage>
</organism>
<feature type="repeat" description="ANK" evidence="5">
    <location>
        <begin position="169"/>
        <end position="201"/>
    </location>
</feature>
<dbReference type="GO" id="GO:0016020">
    <property type="term" value="C:membrane"/>
    <property type="evidence" value="ECO:0007669"/>
    <property type="project" value="UniProtKB-SubCell"/>
</dbReference>
<dbReference type="PROSITE" id="PS50088">
    <property type="entry name" value="ANK_REPEAT"/>
    <property type="match status" value="4"/>
</dbReference>
<feature type="domain" description="Ion transport" evidence="7">
    <location>
        <begin position="531"/>
        <end position="738"/>
    </location>
</feature>
<dbReference type="Pfam" id="PF00023">
    <property type="entry name" value="Ank"/>
    <property type="match status" value="1"/>
</dbReference>
<dbReference type="Pfam" id="PF12796">
    <property type="entry name" value="Ank_2"/>
    <property type="match status" value="1"/>
</dbReference>
<feature type="transmembrane region" description="Helical" evidence="6">
    <location>
        <begin position="430"/>
        <end position="453"/>
    </location>
</feature>
<comment type="caution">
    <text evidence="8">The sequence shown here is derived from an EMBL/GenBank/DDBJ whole genome shotgun (WGS) entry which is preliminary data.</text>
</comment>
<dbReference type="PANTHER" id="PTHR22677:SF4">
    <property type="entry name" value="USHER SYNDROME TYPE-1G PROTEIN-LIKE PROTEIN"/>
    <property type="match status" value="1"/>
</dbReference>
<evidence type="ECO:0000256" key="2">
    <source>
        <dbReference type="ARBA" id="ARBA00022692"/>
    </source>
</evidence>
<feature type="repeat" description="ANK" evidence="5">
    <location>
        <begin position="235"/>
        <end position="267"/>
    </location>
</feature>
<proteinExistence type="predicted"/>
<evidence type="ECO:0000313" key="9">
    <source>
        <dbReference type="Proteomes" id="UP001165289"/>
    </source>
</evidence>
<keyword evidence="3 6" id="KW-1133">Transmembrane helix</keyword>
<dbReference type="GO" id="GO:0005216">
    <property type="term" value="F:monoatomic ion channel activity"/>
    <property type="evidence" value="ECO:0007669"/>
    <property type="project" value="InterPro"/>
</dbReference>
<dbReference type="SUPFAM" id="SSF48403">
    <property type="entry name" value="Ankyrin repeat"/>
    <property type="match status" value="1"/>
</dbReference>
<evidence type="ECO:0000256" key="4">
    <source>
        <dbReference type="ARBA" id="ARBA00023136"/>
    </source>
</evidence>
<keyword evidence="9" id="KW-1185">Reference proteome</keyword>
<feature type="transmembrane region" description="Helical" evidence="6">
    <location>
        <begin position="562"/>
        <end position="580"/>
    </location>
</feature>
<dbReference type="PRINTS" id="PR01415">
    <property type="entry name" value="ANKYRIN"/>
</dbReference>
<comment type="subcellular location">
    <subcellularLocation>
        <location evidence="1">Membrane</location>
        <topology evidence="1">Multi-pass membrane protein</topology>
    </subcellularLocation>
</comment>
<feature type="repeat" description="ANK" evidence="5">
    <location>
        <begin position="202"/>
        <end position="234"/>
    </location>
</feature>
<dbReference type="AlphaFoldDB" id="A0AAV7JCK3"/>
<dbReference type="PROSITE" id="PS50297">
    <property type="entry name" value="ANK_REP_REGION"/>
    <property type="match status" value="4"/>
</dbReference>
<dbReference type="InterPro" id="IPR036770">
    <property type="entry name" value="Ankyrin_rpt-contain_sf"/>
</dbReference>
<dbReference type="SMART" id="SM00248">
    <property type="entry name" value="ANK"/>
    <property type="match status" value="6"/>
</dbReference>
<dbReference type="InterPro" id="IPR005821">
    <property type="entry name" value="Ion_trans_dom"/>
</dbReference>
<gene>
    <name evidence="8" type="ORF">LOD99_12619</name>
</gene>
<dbReference type="PANTHER" id="PTHR22677">
    <property type="entry name" value="ANKYRIN REPEAT DOMAIN-CONTAINING PROTEIN 60"/>
    <property type="match status" value="1"/>
</dbReference>
<keyword evidence="5" id="KW-0040">ANK repeat</keyword>
<protein>
    <recommendedName>
        <fullName evidence="7">Ion transport domain-containing protein</fullName>
    </recommendedName>
</protein>
<dbReference type="Proteomes" id="UP001165289">
    <property type="component" value="Unassembled WGS sequence"/>
</dbReference>
<keyword evidence="4 6" id="KW-0472">Membrane</keyword>
<evidence type="ECO:0000313" key="8">
    <source>
        <dbReference type="EMBL" id="KAI6646498.1"/>
    </source>
</evidence>
<evidence type="ECO:0000256" key="6">
    <source>
        <dbReference type="SAM" id="Phobius"/>
    </source>
</evidence>
<evidence type="ECO:0000256" key="1">
    <source>
        <dbReference type="ARBA" id="ARBA00004141"/>
    </source>
</evidence>
<reference evidence="8 9" key="1">
    <citation type="journal article" date="2023" name="BMC Biol.">
        <title>The compact genome of the sponge Oopsacas minuta (Hexactinellida) is lacking key metazoan core genes.</title>
        <authorList>
            <person name="Santini S."/>
            <person name="Schenkelaars Q."/>
            <person name="Jourda C."/>
            <person name="Duchesne M."/>
            <person name="Belahbib H."/>
            <person name="Rocher C."/>
            <person name="Selva M."/>
            <person name="Riesgo A."/>
            <person name="Vervoort M."/>
            <person name="Leys S.P."/>
            <person name="Kodjabachian L."/>
            <person name="Le Bivic A."/>
            <person name="Borchiellini C."/>
            <person name="Claverie J.M."/>
            <person name="Renard E."/>
        </authorList>
    </citation>
    <scope>NUCLEOTIDE SEQUENCE [LARGE SCALE GENOMIC DNA]</scope>
    <source>
        <strain evidence="8">SPO-2</strain>
    </source>
</reference>
<dbReference type="InterPro" id="IPR002110">
    <property type="entry name" value="Ankyrin_rpt"/>
</dbReference>
<dbReference type="Pfam" id="PF00520">
    <property type="entry name" value="Ion_trans"/>
    <property type="match status" value="1"/>
</dbReference>
<dbReference type="Gene3D" id="1.25.40.20">
    <property type="entry name" value="Ankyrin repeat-containing domain"/>
    <property type="match status" value="1"/>
</dbReference>
<feature type="transmembrane region" description="Helical" evidence="6">
    <location>
        <begin position="704"/>
        <end position="726"/>
    </location>
</feature>